<evidence type="ECO:0000313" key="3">
    <source>
        <dbReference type="EMBL" id="TKH42627.1"/>
    </source>
</evidence>
<feature type="domain" description="AB hydrolase-1" evidence="2">
    <location>
        <begin position="147"/>
        <end position="339"/>
    </location>
</feature>
<accession>A0A4U2PTA8</accession>
<dbReference type="InterPro" id="IPR050261">
    <property type="entry name" value="FrsA_esterase"/>
</dbReference>
<dbReference type="PANTHER" id="PTHR22946:SF12">
    <property type="entry name" value="CONIDIAL PIGMENT BIOSYNTHESIS PROTEIN AYG1 (AFU_ORTHOLOGUE AFUA_2G17550)"/>
    <property type="match status" value="1"/>
</dbReference>
<dbReference type="RefSeq" id="WP_137062913.1">
    <property type="nucleotide sequence ID" value="NZ_PNXQ01000015.1"/>
</dbReference>
<gene>
    <name evidence="3" type="ORF">C1I60_17695</name>
</gene>
<dbReference type="Gene3D" id="3.40.50.1820">
    <property type="entry name" value="alpha/beta hydrolase"/>
    <property type="match status" value="1"/>
</dbReference>
<dbReference type="PANTHER" id="PTHR22946">
    <property type="entry name" value="DIENELACTONE HYDROLASE DOMAIN-CONTAINING PROTEIN-RELATED"/>
    <property type="match status" value="1"/>
</dbReference>
<proteinExistence type="inferred from homology"/>
<sequence length="393" mass="44541">MSIFFEDQAFEFETIRTLNYYNYQGAELGEVQGVANRITEGDFGSWYKEWYDMAEKVSALANKSLQGKHTVSAKEAFLRASNYYRTAEFFLKNDEPIRMECYKKSVDTFRQALQLMDEHGEPINIPFEDGYLSSYLFTVGKDAPTLIFVGGYDSTVEELYFAGGAAALKRGFNVLIFDGPGQGEAIRIQKTVARYDFEKPISAALDYLQDHTVIDTNQFVALLGMSLGGYYAARAAAFEKRINACILFDVFTDVWESISQKNPMMEKLASSPGTITLDSSRLDANTRWLIQNGFWVFGCKKMSELPAKIKPFTVKGIANLIECPTLLLVGTHDHFVTEDQLTYLKDHLGGPYDVHIFDTTFGAQEHCQEGNHSYAHQVMFDWTEEQLLKYKDA</sequence>
<dbReference type="Pfam" id="PF12697">
    <property type="entry name" value="Abhydrolase_6"/>
    <property type="match status" value="1"/>
</dbReference>
<evidence type="ECO:0000313" key="4">
    <source>
        <dbReference type="Proteomes" id="UP000308114"/>
    </source>
</evidence>
<dbReference type="GO" id="GO:0016787">
    <property type="term" value="F:hydrolase activity"/>
    <property type="evidence" value="ECO:0007669"/>
    <property type="project" value="UniProtKB-KW"/>
</dbReference>
<name>A0A4U2PTA8_9BACL</name>
<dbReference type="Gene3D" id="1.20.1440.110">
    <property type="entry name" value="acylaminoacyl peptidase"/>
    <property type="match status" value="1"/>
</dbReference>
<organism evidence="3 4">
    <name type="scientific">Paenibacillus terrae</name>
    <dbReference type="NCBI Taxonomy" id="159743"/>
    <lineage>
        <taxon>Bacteria</taxon>
        <taxon>Bacillati</taxon>
        <taxon>Bacillota</taxon>
        <taxon>Bacilli</taxon>
        <taxon>Bacillales</taxon>
        <taxon>Paenibacillaceae</taxon>
        <taxon>Paenibacillus</taxon>
    </lineage>
</organism>
<comment type="similarity">
    <text evidence="1">Belongs to the AB hydrolase superfamily. FUS2 hydrolase family.</text>
</comment>
<dbReference type="InterPro" id="IPR000073">
    <property type="entry name" value="AB_hydrolase_1"/>
</dbReference>
<keyword evidence="3" id="KW-0378">Hydrolase</keyword>
<dbReference type="InterPro" id="IPR029058">
    <property type="entry name" value="AB_hydrolase_fold"/>
</dbReference>
<protein>
    <submittedName>
        <fullName evidence="3">Alpha/beta hydrolase</fullName>
    </submittedName>
</protein>
<comment type="caution">
    <text evidence="3">The sequence shown here is derived from an EMBL/GenBank/DDBJ whole genome shotgun (WGS) entry which is preliminary data.</text>
</comment>
<dbReference type="EMBL" id="PNXQ01000015">
    <property type="protein sequence ID" value="TKH42627.1"/>
    <property type="molecule type" value="Genomic_DNA"/>
</dbReference>
<dbReference type="SUPFAM" id="SSF53474">
    <property type="entry name" value="alpha/beta-Hydrolases"/>
    <property type="match status" value="1"/>
</dbReference>
<evidence type="ECO:0000259" key="2">
    <source>
        <dbReference type="Pfam" id="PF12697"/>
    </source>
</evidence>
<dbReference type="AlphaFoldDB" id="A0A4U2PTA8"/>
<dbReference type="Proteomes" id="UP000308114">
    <property type="component" value="Unassembled WGS sequence"/>
</dbReference>
<reference evidence="3 4" key="1">
    <citation type="submission" date="2018-01" db="EMBL/GenBank/DDBJ databases">
        <title>Bacillales members from the olive rhizosphere are effective biological control agents against Verticillium dahliae.</title>
        <authorList>
            <person name="Gomez-Lama C."/>
            <person name="Legarda G."/>
            <person name="Ruano-Rosa D."/>
            <person name="Pizarro-Tobias P."/>
            <person name="Valverde-Corredor A."/>
            <person name="Niqui J.L."/>
            <person name="Trivino J.C."/>
            <person name="Roca A."/>
            <person name="Mercado-Blanco J."/>
        </authorList>
    </citation>
    <scope>NUCLEOTIDE SEQUENCE [LARGE SCALE GENOMIC DNA]</scope>
    <source>
        <strain evidence="3 4">PIC167</strain>
    </source>
</reference>
<evidence type="ECO:0000256" key="1">
    <source>
        <dbReference type="ARBA" id="ARBA00038115"/>
    </source>
</evidence>